<reference evidence="1 2" key="1">
    <citation type="submission" date="2020-11" db="EMBL/GenBank/DDBJ databases">
        <title>WGS of Herminiimonas contaminans strain Marseille-Q4544 isolated from planarians Schmidtea mediterranea.</title>
        <authorList>
            <person name="Kangale L."/>
        </authorList>
    </citation>
    <scope>NUCLEOTIDE SEQUENCE [LARGE SCALE GENOMIC DNA]</scope>
    <source>
        <strain evidence="1 2">Marseille-Q4544</strain>
    </source>
</reference>
<dbReference type="Proteomes" id="UP000657372">
    <property type="component" value="Unassembled WGS sequence"/>
</dbReference>
<accession>A0ABS0ES36</accession>
<comment type="caution">
    <text evidence="1">The sequence shown here is derived from an EMBL/GenBank/DDBJ whole genome shotgun (WGS) entry which is preliminary data.</text>
</comment>
<evidence type="ECO:0008006" key="3">
    <source>
        <dbReference type="Google" id="ProtNLM"/>
    </source>
</evidence>
<dbReference type="EMBL" id="JADOEL010000005">
    <property type="protein sequence ID" value="MBF8177651.1"/>
    <property type="molecule type" value="Genomic_DNA"/>
</dbReference>
<protein>
    <recommendedName>
        <fullName evidence="3">Phage tail assembly chaperone</fullName>
    </recommendedName>
</protein>
<dbReference type="RefSeq" id="WP_195875243.1">
    <property type="nucleotide sequence ID" value="NZ_JADOEL010000005.1"/>
</dbReference>
<proteinExistence type="predicted"/>
<organism evidence="1 2">
    <name type="scientific">Herminiimonas contaminans</name>
    <dbReference type="NCBI Taxonomy" id="1111140"/>
    <lineage>
        <taxon>Bacteria</taxon>
        <taxon>Pseudomonadati</taxon>
        <taxon>Pseudomonadota</taxon>
        <taxon>Betaproteobacteria</taxon>
        <taxon>Burkholderiales</taxon>
        <taxon>Oxalobacteraceae</taxon>
        <taxon>Herminiimonas</taxon>
    </lineage>
</organism>
<name>A0ABS0ES36_9BURK</name>
<sequence>MPYIQRDSAGLIVGRYAVKQFGYAEEFIYDDAPELQPTQEQIITEKIKVMDDLIKARLNAKAVEMRFDSIASAIAAASLPAGEYRQEDGAALHLWSARTWQKAEQIRDAFLSGERPEPSWEEVEAELPSYPII</sequence>
<evidence type="ECO:0000313" key="2">
    <source>
        <dbReference type="Proteomes" id="UP000657372"/>
    </source>
</evidence>
<keyword evidence="2" id="KW-1185">Reference proteome</keyword>
<gene>
    <name evidence="1" type="ORF">IXC47_08165</name>
</gene>
<evidence type="ECO:0000313" key="1">
    <source>
        <dbReference type="EMBL" id="MBF8177651.1"/>
    </source>
</evidence>